<dbReference type="Pfam" id="PF00067">
    <property type="entry name" value="p450"/>
    <property type="match status" value="1"/>
</dbReference>
<dbReference type="OMA" id="CMVRTIS"/>
<evidence type="ECO:0000256" key="3">
    <source>
        <dbReference type="ARBA" id="ARBA00023004"/>
    </source>
</evidence>
<keyword evidence="6" id="KW-1185">Reference proteome</keyword>
<reference evidence="5 6" key="1">
    <citation type="journal article" date="2016" name="G3 (Bethesda)">
        <title>First Draft Assembly and Annotation of the Genome of a California Endemic Oak Quercus lobata Nee (Fagaceae).</title>
        <authorList>
            <person name="Sork V.L."/>
            <person name="Fitz-Gibbon S.T."/>
            <person name="Puiu D."/>
            <person name="Crepeau M."/>
            <person name="Gugger P.F."/>
            <person name="Sherman R."/>
            <person name="Stevens K."/>
            <person name="Langley C.H."/>
            <person name="Pellegrini M."/>
            <person name="Salzberg S.L."/>
        </authorList>
    </citation>
    <scope>NUCLEOTIDE SEQUENCE [LARGE SCALE GENOMIC DNA]</scope>
    <source>
        <strain evidence="5 6">cv. SW786</strain>
    </source>
</reference>
<evidence type="ECO:0000256" key="1">
    <source>
        <dbReference type="ARBA" id="ARBA00010617"/>
    </source>
</evidence>
<accession>A0A7N2MLX3</accession>
<dbReference type="PANTHER" id="PTHR47955">
    <property type="entry name" value="CYTOCHROME P450 FAMILY 71 PROTEIN"/>
    <property type="match status" value="1"/>
</dbReference>
<evidence type="ECO:0000313" key="6">
    <source>
        <dbReference type="Proteomes" id="UP000594261"/>
    </source>
</evidence>
<dbReference type="InterPro" id="IPR002401">
    <property type="entry name" value="Cyt_P450_E_grp-I"/>
</dbReference>
<evidence type="ECO:0000256" key="4">
    <source>
        <dbReference type="SAM" id="Phobius"/>
    </source>
</evidence>
<dbReference type="SUPFAM" id="SSF48264">
    <property type="entry name" value="Cytochrome P450"/>
    <property type="match status" value="1"/>
</dbReference>
<evidence type="ECO:0008006" key="7">
    <source>
        <dbReference type="Google" id="ProtNLM"/>
    </source>
</evidence>
<keyword evidence="4" id="KW-0812">Transmembrane</keyword>
<keyword evidence="3" id="KW-0408">Iron</keyword>
<dbReference type="GO" id="GO:0020037">
    <property type="term" value="F:heme binding"/>
    <property type="evidence" value="ECO:0007669"/>
    <property type="project" value="InterPro"/>
</dbReference>
<dbReference type="Gene3D" id="1.10.630.10">
    <property type="entry name" value="Cytochrome P450"/>
    <property type="match status" value="1"/>
</dbReference>
<protein>
    <recommendedName>
        <fullName evidence="7">Cytochrome P450</fullName>
    </recommendedName>
</protein>
<dbReference type="InterPro" id="IPR001128">
    <property type="entry name" value="Cyt_P450"/>
</dbReference>
<dbReference type="PRINTS" id="PR00463">
    <property type="entry name" value="EP450I"/>
</dbReference>
<feature type="transmembrane region" description="Helical" evidence="4">
    <location>
        <begin position="29"/>
        <end position="48"/>
    </location>
</feature>
<comment type="similarity">
    <text evidence="1">Belongs to the cytochrome P450 family.</text>
</comment>
<keyword evidence="4" id="KW-1133">Transmembrane helix</keyword>
<dbReference type="Gramene" id="QL09p031790:mrna">
    <property type="protein sequence ID" value="QL09p031790:mrna"/>
    <property type="gene ID" value="QL09p031790"/>
</dbReference>
<sequence length="311" mass="35435">MKNTCVERKWLFYHCYNNHGWSYVHKTPFHALLFIVLLVSFVYIFKLFRSDKPNFPPPPPKLPIIGNLHQLGTLPHRSLHALSKKYGPIMFLDLGCAPIVVVSAADMAKEIMKTNDTIFSNRPKTMAANFLFYGSTDVVAFSQYGEYWRQAKKICVHELLSLERVQSFHYIKEEEVVATIKMIRDSCLKGASINLSEIIIATLKNIVTRCVFGQKFKDDGQSKIGGLPRRVTVLLAAFSLGDFFPSLRWIDVLTGFRPCLNSTFGEIDVFLDQVVQEHMIMKGKDFDMTEVNAVTMFKKVPLELVAIPYSP</sequence>
<evidence type="ECO:0000256" key="2">
    <source>
        <dbReference type="ARBA" id="ARBA00022723"/>
    </source>
</evidence>
<dbReference type="GO" id="GO:0004497">
    <property type="term" value="F:monooxygenase activity"/>
    <property type="evidence" value="ECO:0007669"/>
    <property type="project" value="InterPro"/>
</dbReference>
<keyword evidence="4" id="KW-0472">Membrane</keyword>
<organism evidence="5 6">
    <name type="scientific">Quercus lobata</name>
    <name type="common">Valley oak</name>
    <dbReference type="NCBI Taxonomy" id="97700"/>
    <lineage>
        <taxon>Eukaryota</taxon>
        <taxon>Viridiplantae</taxon>
        <taxon>Streptophyta</taxon>
        <taxon>Embryophyta</taxon>
        <taxon>Tracheophyta</taxon>
        <taxon>Spermatophyta</taxon>
        <taxon>Magnoliopsida</taxon>
        <taxon>eudicotyledons</taxon>
        <taxon>Gunneridae</taxon>
        <taxon>Pentapetalae</taxon>
        <taxon>rosids</taxon>
        <taxon>fabids</taxon>
        <taxon>Fagales</taxon>
        <taxon>Fagaceae</taxon>
        <taxon>Quercus</taxon>
    </lineage>
</organism>
<dbReference type="EnsemblPlants" id="QL09p031790:mrna">
    <property type="protein sequence ID" value="QL09p031790:mrna"/>
    <property type="gene ID" value="QL09p031790"/>
</dbReference>
<dbReference type="AlphaFoldDB" id="A0A7N2MLX3"/>
<name>A0A7N2MLX3_QUELO</name>
<proteinExistence type="inferred from homology"/>
<keyword evidence="2" id="KW-0479">Metal-binding</keyword>
<dbReference type="InterPro" id="IPR036396">
    <property type="entry name" value="Cyt_P450_sf"/>
</dbReference>
<dbReference type="EMBL" id="LRBV02000009">
    <property type="status" value="NOT_ANNOTATED_CDS"/>
    <property type="molecule type" value="Genomic_DNA"/>
</dbReference>
<dbReference type="GO" id="GO:0005506">
    <property type="term" value="F:iron ion binding"/>
    <property type="evidence" value="ECO:0007669"/>
    <property type="project" value="InterPro"/>
</dbReference>
<dbReference type="InParanoid" id="A0A7N2MLX3"/>
<dbReference type="Proteomes" id="UP000594261">
    <property type="component" value="Chromosome 9"/>
</dbReference>
<evidence type="ECO:0000313" key="5">
    <source>
        <dbReference type="EnsemblPlants" id="QL09p031790:mrna"/>
    </source>
</evidence>
<dbReference type="PANTHER" id="PTHR47955:SF15">
    <property type="entry name" value="CYTOCHROME P450 71A2-LIKE"/>
    <property type="match status" value="1"/>
</dbReference>
<dbReference type="GO" id="GO:0016705">
    <property type="term" value="F:oxidoreductase activity, acting on paired donors, with incorporation or reduction of molecular oxygen"/>
    <property type="evidence" value="ECO:0007669"/>
    <property type="project" value="InterPro"/>
</dbReference>
<reference evidence="5" key="2">
    <citation type="submission" date="2021-01" db="UniProtKB">
        <authorList>
            <consortium name="EnsemblPlants"/>
        </authorList>
    </citation>
    <scope>IDENTIFICATION</scope>
</reference>